<gene>
    <name evidence="3" type="ORF">K402DRAFT_356318</name>
</gene>
<name>A0A6G1GYR5_9PEZI</name>
<feature type="chain" id="PRO_5026160430" description="DUF4360 domain-containing protein" evidence="2">
    <location>
        <begin position="19"/>
        <end position="220"/>
    </location>
</feature>
<protein>
    <recommendedName>
        <fullName evidence="5">DUF4360 domain-containing protein</fullName>
    </recommendedName>
</protein>
<dbReference type="Pfam" id="PF14273">
    <property type="entry name" value="DUF4360"/>
    <property type="match status" value="1"/>
</dbReference>
<organism evidence="3 4">
    <name type="scientific">Aulographum hederae CBS 113979</name>
    <dbReference type="NCBI Taxonomy" id="1176131"/>
    <lineage>
        <taxon>Eukaryota</taxon>
        <taxon>Fungi</taxon>
        <taxon>Dikarya</taxon>
        <taxon>Ascomycota</taxon>
        <taxon>Pezizomycotina</taxon>
        <taxon>Dothideomycetes</taxon>
        <taxon>Pleosporomycetidae</taxon>
        <taxon>Aulographales</taxon>
        <taxon>Aulographaceae</taxon>
    </lineage>
</organism>
<sequence length="220" mass="23451">MQFKSLLLTAFLPLFAAASPIEITPGDTFDAPPAGSVKISGSPQTSGSGCPQGTVSTSLSDDRSTVTFGFDAFQAYFGPDTKQSDRSKNCAIHLTLNYPGGFQYSIMQATYHGYARLDNGVRGTFYSTYFFSQNAAATANTITTIEGSAFRQGAIYTKTDSADVATVVWSPCGAEGLLNINNRIALTSSNSQATGELTDDDATVSFTQQVYVQWRACTRG</sequence>
<dbReference type="InterPro" id="IPR025649">
    <property type="entry name" value="DUF4360"/>
</dbReference>
<evidence type="ECO:0000313" key="4">
    <source>
        <dbReference type="Proteomes" id="UP000800041"/>
    </source>
</evidence>
<dbReference type="PANTHER" id="PTHR38847">
    <property type="match status" value="1"/>
</dbReference>
<keyword evidence="2" id="KW-0732">Signal</keyword>
<reference evidence="3" key="1">
    <citation type="journal article" date="2020" name="Stud. Mycol.">
        <title>101 Dothideomycetes genomes: a test case for predicting lifestyles and emergence of pathogens.</title>
        <authorList>
            <person name="Haridas S."/>
            <person name="Albert R."/>
            <person name="Binder M."/>
            <person name="Bloem J."/>
            <person name="Labutti K."/>
            <person name="Salamov A."/>
            <person name="Andreopoulos B."/>
            <person name="Baker S."/>
            <person name="Barry K."/>
            <person name="Bills G."/>
            <person name="Bluhm B."/>
            <person name="Cannon C."/>
            <person name="Castanera R."/>
            <person name="Culley D."/>
            <person name="Daum C."/>
            <person name="Ezra D."/>
            <person name="Gonzalez J."/>
            <person name="Henrissat B."/>
            <person name="Kuo A."/>
            <person name="Liang C."/>
            <person name="Lipzen A."/>
            <person name="Lutzoni F."/>
            <person name="Magnuson J."/>
            <person name="Mondo S."/>
            <person name="Nolan M."/>
            <person name="Ohm R."/>
            <person name="Pangilinan J."/>
            <person name="Park H.-J."/>
            <person name="Ramirez L."/>
            <person name="Alfaro M."/>
            <person name="Sun H."/>
            <person name="Tritt A."/>
            <person name="Yoshinaga Y."/>
            <person name="Zwiers L.-H."/>
            <person name="Turgeon B."/>
            <person name="Goodwin S."/>
            <person name="Spatafora J."/>
            <person name="Crous P."/>
            <person name="Grigoriev I."/>
        </authorList>
    </citation>
    <scope>NUCLEOTIDE SEQUENCE</scope>
    <source>
        <strain evidence="3">CBS 113979</strain>
    </source>
</reference>
<dbReference type="AlphaFoldDB" id="A0A6G1GYR5"/>
<dbReference type="Proteomes" id="UP000800041">
    <property type="component" value="Unassembled WGS sequence"/>
</dbReference>
<accession>A0A6G1GYR5</accession>
<dbReference type="OrthoDB" id="152248at2759"/>
<evidence type="ECO:0000313" key="3">
    <source>
        <dbReference type="EMBL" id="KAF1985910.1"/>
    </source>
</evidence>
<dbReference type="PANTHER" id="PTHR38847:SF1">
    <property type="entry name" value="PSEUDOURIDINE SYNTHASE RSUA_RLUA-LIKE DOMAIN-CONTAINING PROTEIN"/>
    <property type="match status" value="1"/>
</dbReference>
<feature type="region of interest" description="Disordered" evidence="1">
    <location>
        <begin position="32"/>
        <end position="61"/>
    </location>
</feature>
<evidence type="ECO:0008006" key="5">
    <source>
        <dbReference type="Google" id="ProtNLM"/>
    </source>
</evidence>
<keyword evidence="4" id="KW-1185">Reference proteome</keyword>
<feature type="signal peptide" evidence="2">
    <location>
        <begin position="1"/>
        <end position="18"/>
    </location>
</feature>
<feature type="compositionally biased region" description="Polar residues" evidence="1">
    <location>
        <begin position="39"/>
        <end position="59"/>
    </location>
</feature>
<dbReference type="EMBL" id="ML977159">
    <property type="protein sequence ID" value="KAF1985910.1"/>
    <property type="molecule type" value="Genomic_DNA"/>
</dbReference>
<proteinExistence type="predicted"/>
<evidence type="ECO:0000256" key="1">
    <source>
        <dbReference type="SAM" id="MobiDB-lite"/>
    </source>
</evidence>
<evidence type="ECO:0000256" key="2">
    <source>
        <dbReference type="SAM" id="SignalP"/>
    </source>
</evidence>